<dbReference type="EMBL" id="JACCFL010000001">
    <property type="protein sequence ID" value="NYJ25711.1"/>
    <property type="molecule type" value="Genomic_DNA"/>
</dbReference>
<reference evidence="3 4" key="1">
    <citation type="submission" date="2020-07" db="EMBL/GenBank/DDBJ databases">
        <title>Sequencing the genomes of 1000 actinobacteria strains.</title>
        <authorList>
            <person name="Klenk H.-P."/>
        </authorList>
    </citation>
    <scope>NUCLEOTIDE SEQUENCE [LARGE SCALE GENOMIC DNA]</scope>
    <source>
        <strain evidence="3 4">DSM 15165</strain>
    </source>
</reference>
<keyword evidence="2" id="KW-0732">Signal</keyword>
<evidence type="ECO:0000256" key="1">
    <source>
        <dbReference type="SAM" id="Coils"/>
    </source>
</evidence>
<evidence type="ECO:0000256" key="2">
    <source>
        <dbReference type="SAM" id="SignalP"/>
    </source>
</evidence>
<dbReference type="PROSITE" id="PS51257">
    <property type="entry name" value="PROKAR_LIPOPROTEIN"/>
    <property type="match status" value="1"/>
</dbReference>
<feature type="chain" id="PRO_5032835945" description="NlpC/P60 family protein" evidence="2">
    <location>
        <begin position="29"/>
        <end position="244"/>
    </location>
</feature>
<evidence type="ECO:0000313" key="3">
    <source>
        <dbReference type="EMBL" id="NYJ25711.1"/>
    </source>
</evidence>
<feature type="signal peptide" evidence="2">
    <location>
        <begin position="1"/>
        <end position="28"/>
    </location>
</feature>
<feature type="coiled-coil region" evidence="1">
    <location>
        <begin position="213"/>
        <end position="240"/>
    </location>
</feature>
<comment type="caution">
    <text evidence="3">The sequence shown here is derived from an EMBL/GenBank/DDBJ whole genome shotgun (WGS) entry which is preliminary data.</text>
</comment>
<proteinExistence type="predicted"/>
<accession>A0A853D2P4</accession>
<name>A0A853D2P4_9MICO</name>
<gene>
    <name evidence="3" type="ORF">HNR13_003998</name>
</gene>
<evidence type="ECO:0008006" key="5">
    <source>
        <dbReference type="Google" id="ProtNLM"/>
    </source>
</evidence>
<dbReference type="RefSeq" id="WP_179608576.1">
    <property type="nucleotide sequence ID" value="NZ_BAABEH010000001.1"/>
</dbReference>
<dbReference type="Proteomes" id="UP000578352">
    <property type="component" value="Unassembled WGS sequence"/>
</dbReference>
<organism evidence="3 4">
    <name type="scientific">Leifsonia shinshuensis</name>
    <dbReference type="NCBI Taxonomy" id="150026"/>
    <lineage>
        <taxon>Bacteria</taxon>
        <taxon>Bacillati</taxon>
        <taxon>Actinomycetota</taxon>
        <taxon>Actinomycetes</taxon>
        <taxon>Micrococcales</taxon>
        <taxon>Microbacteriaceae</taxon>
        <taxon>Leifsonia</taxon>
    </lineage>
</organism>
<dbReference type="AlphaFoldDB" id="A0A853D2P4"/>
<evidence type="ECO:0000313" key="4">
    <source>
        <dbReference type="Proteomes" id="UP000578352"/>
    </source>
</evidence>
<protein>
    <recommendedName>
        <fullName evidence="5">NlpC/P60 family protein</fullName>
    </recommendedName>
</protein>
<keyword evidence="1" id="KW-0175">Coiled coil</keyword>
<sequence>MSRRSIGIITAATAGIACAALIGGPALADTPTPTPSPSASHAPKTLAQLQAAGAKATSDRETKITAAIAKVNADTYLSSGDKSTILGTLNANLAAMKSSASAIAADTTTTQAEADLKKVYDAYRVYAVALPQARLASDADRLTGTTIPKLTTQQSTLAGLLSGKDKAKSTPALQSELSDLGSQLSTASHDASGVAAAALAVTPSAYDANHSALSSAKSSLASARAAVKKAQADAKAIRQALKKK</sequence>